<keyword evidence="1" id="KW-0863">Zinc-finger</keyword>
<dbReference type="PROSITE" id="PS50158">
    <property type="entry name" value="ZF_CCHC"/>
    <property type="match status" value="1"/>
</dbReference>
<accession>A0A8S0SYQ4</accession>
<evidence type="ECO:0000259" key="3">
    <source>
        <dbReference type="PROSITE" id="PS50158"/>
    </source>
</evidence>
<evidence type="ECO:0000256" key="2">
    <source>
        <dbReference type="SAM" id="MobiDB-lite"/>
    </source>
</evidence>
<proteinExistence type="predicted"/>
<organism evidence="4 5">
    <name type="scientific">Olea europaea subsp. europaea</name>
    <dbReference type="NCBI Taxonomy" id="158383"/>
    <lineage>
        <taxon>Eukaryota</taxon>
        <taxon>Viridiplantae</taxon>
        <taxon>Streptophyta</taxon>
        <taxon>Embryophyta</taxon>
        <taxon>Tracheophyta</taxon>
        <taxon>Spermatophyta</taxon>
        <taxon>Magnoliopsida</taxon>
        <taxon>eudicotyledons</taxon>
        <taxon>Gunneridae</taxon>
        <taxon>Pentapetalae</taxon>
        <taxon>asterids</taxon>
        <taxon>lamiids</taxon>
        <taxon>Lamiales</taxon>
        <taxon>Oleaceae</taxon>
        <taxon>Oleeae</taxon>
        <taxon>Olea</taxon>
    </lineage>
</organism>
<dbReference type="Gramene" id="OE9A005261T1">
    <property type="protein sequence ID" value="OE9A005261C1"/>
    <property type="gene ID" value="OE9A005261"/>
</dbReference>
<dbReference type="OrthoDB" id="1751090at2759"/>
<comment type="caution">
    <text evidence="4">The sequence shown here is derived from an EMBL/GenBank/DDBJ whole genome shotgun (WGS) entry which is preliminary data.</text>
</comment>
<keyword evidence="5" id="KW-1185">Reference proteome</keyword>
<dbReference type="PANTHER" id="PTHR34222:SF79">
    <property type="entry name" value="RETROVIRUS-RELATED POL POLYPROTEIN FROM TRANSPOSON TNT 1-94"/>
    <property type="match status" value="1"/>
</dbReference>
<protein>
    <submittedName>
        <fullName evidence="4">6-phosphofructokinase 3</fullName>
    </submittedName>
</protein>
<evidence type="ECO:0000256" key="1">
    <source>
        <dbReference type="PROSITE-ProRule" id="PRU00047"/>
    </source>
</evidence>
<feature type="domain" description="CCHC-type" evidence="3">
    <location>
        <begin position="15"/>
        <end position="29"/>
    </location>
</feature>
<feature type="compositionally biased region" description="Polar residues" evidence="2">
    <location>
        <begin position="60"/>
        <end position="82"/>
    </location>
</feature>
<dbReference type="EMBL" id="CACTIH010005568">
    <property type="protein sequence ID" value="CAA2997781.1"/>
    <property type="molecule type" value="Genomic_DNA"/>
</dbReference>
<sequence length="124" mass="13545">MVVSRTNSSVNHDFRCTKCGKDGHQEASCFEIIGYPSHWNTNKPKQPLRSAPVKNWPQDLGSNRPPTANMVSRTSAPSTSSAIHGLSDEHYRQLMEMLETSTIAHSAFSGISLSPPQIAQVPGL</sequence>
<feature type="region of interest" description="Disordered" evidence="2">
    <location>
        <begin position="41"/>
        <end position="83"/>
    </location>
</feature>
<evidence type="ECO:0000313" key="5">
    <source>
        <dbReference type="Proteomes" id="UP000594638"/>
    </source>
</evidence>
<name>A0A8S0SYQ4_OLEEU</name>
<dbReference type="InterPro" id="IPR001878">
    <property type="entry name" value="Znf_CCHC"/>
</dbReference>
<dbReference type="Proteomes" id="UP000594638">
    <property type="component" value="Unassembled WGS sequence"/>
</dbReference>
<dbReference type="AlphaFoldDB" id="A0A8S0SYQ4"/>
<dbReference type="GO" id="GO:0003676">
    <property type="term" value="F:nucleic acid binding"/>
    <property type="evidence" value="ECO:0007669"/>
    <property type="project" value="InterPro"/>
</dbReference>
<evidence type="ECO:0000313" key="4">
    <source>
        <dbReference type="EMBL" id="CAA2997781.1"/>
    </source>
</evidence>
<reference evidence="4 5" key="1">
    <citation type="submission" date="2019-12" db="EMBL/GenBank/DDBJ databases">
        <authorList>
            <person name="Alioto T."/>
            <person name="Alioto T."/>
            <person name="Gomez Garrido J."/>
        </authorList>
    </citation>
    <scope>NUCLEOTIDE SEQUENCE [LARGE SCALE GENOMIC DNA]</scope>
</reference>
<gene>
    <name evidence="4" type="ORF">OLEA9_A005261</name>
</gene>
<dbReference type="PANTHER" id="PTHR34222">
    <property type="entry name" value="GAG_PRE-INTEGRS DOMAIN-CONTAINING PROTEIN"/>
    <property type="match status" value="1"/>
</dbReference>
<keyword evidence="1" id="KW-0862">Zinc</keyword>
<dbReference type="GO" id="GO:0008270">
    <property type="term" value="F:zinc ion binding"/>
    <property type="evidence" value="ECO:0007669"/>
    <property type="project" value="UniProtKB-KW"/>
</dbReference>
<keyword evidence="1" id="KW-0479">Metal-binding</keyword>